<protein>
    <submittedName>
        <fullName evidence="1">SapC protein</fullName>
    </submittedName>
</protein>
<dbReference type="EMBL" id="FQZC01000002">
    <property type="protein sequence ID" value="SHJ10478.1"/>
    <property type="molecule type" value="Genomic_DNA"/>
</dbReference>
<evidence type="ECO:0000313" key="2">
    <source>
        <dbReference type="Proteomes" id="UP000184290"/>
    </source>
</evidence>
<name>A0ABY1IFN6_9HYPH</name>
<keyword evidence="2" id="KW-1185">Reference proteome</keyword>
<dbReference type="RefSeq" id="WP_060604647.1">
    <property type="nucleotide sequence ID" value="NZ_FQZC01000002.1"/>
</dbReference>
<proteinExistence type="predicted"/>
<evidence type="ECO:0000313" key="1">
    <source>
        <dbReference type="EMBL" id="SHJ10478.1"/>
    </source>
</evidence>
<dbReference type="Proteomes" id="UP000184290">
    <property type="component" value="Unassembled WGS sequence"/>
</dbReference>
<organism evidence="1 2">
    <name type="scientific">Aureimonas altamirensis DSM 21988</name>
    <dbReference type="NCBI Taxonomy" id="1121026"/>
    <lineage>
        <taxon>Bacteria</taxon>
        <taxon>Pseudomonadati</taxon>
        <taxon>Pseudomonadota</taxon>
        <taxon>Alphaproteobacteria</taxon>
        <taxon>Hyphomicrobiales</taxon>
        <taxon>Aurantimonadaceae</taxon>
        <taxon>Aureimonas</taxon>
    </lineage>
</organism>
<dbReference type="InterPro" id="IPR010836">
    <property type="entry name" value="SapC"/>
</dbReference>
<comment type="caution">
    <text evidence="1">The sequence shown here is derived from an EMBL/GenBank/DDBJ whole genome shotgun (WGS) entry which is preliminary data.</text>
</comment>
<accession>A0ABY1IFN6</accession>
<reference evidence="1 2" key="1">
    <citation type="submission" date="2016-11" db="EMBL/GenBank/DDBJ databases">
        <authorList>
            <person name="Varghese N."/>
            <person name="Submissions S."/>
        </authorList>
    </citation>
    <scope>NUCLEOTIDE SEQUENCE [LARGE SCALE GENOMIC DNA]</scope>
    <source>
        <strain evidence="1 2">DSM 21988</strain>
    </source>
</reference>
<dbReference type="Pfam" id="PF07277">
    <property type="entry name" value="SapC"/>
    <property type="match status" value="1"/>
</dbReference>
<gene>
    <name evidence="1" type="ORF">SAMN02745911_1686</name>
</gene>
<sequence length="264" mass="28356">MAYADFLSFPDRAPTLPAWFAEPRVLSLDRHAGLGVRRSGNLRFAATIETAPLALSEFGAAMRCYPICFTNGDTPTPVAVMALEKGRNLFVDALGGWRRDHHVPSCLSRYPLVALAGHDGKIRLYADFSSGRLVQMRPGVDEDVDPIFEESGGLSSFGKSSVIRSQLAERSLADSAELGRALAEAGVLTPSKAPGLGDAGQALRDGLLCVDEGALNALPAALLAEFARRGWLEPIVLSIVSRQNWHALAQMAQRYNPTGRSRAA</sequence>